<protein>
    <submittedName>
        <fullName evidence="2">Uncharacterized protein</fullName>
    </submittedName>
</protein>
<feature type="region of interest" description="Disordered" evidence="1">
    <location>
        <begin position="15"/>
        <end position="56"/>
    </location>
</feature>
<evidence type="ECO:0000313" key="3">
    <source>
        <dbReference type="Proteomes" id="UP000198857"/>
    </source>
</evidence>
<accession>A0A1I5U2F7</accession>
<dbReference type="EMBL" id="FOWQ01000010">
    <property type="protein sequence ID" value="SFP89027.1"/>
    <property type="molecule type" value="Genomic_DNA"/>
</dbReference>
<gene>
    <name evidence="2" type="ORF">SAMN05660464_0005</name>
</gene>
<name>A0A1I5U2F7_9ACTN</name>
<dbReference type="AlphaFoldDB" id="A0A1I5U2F7"/>
<dbReference type="STRING" id="1523247.SAMN05660464_0005"/>
<dbReference type="SUPFAM" id="SSF110296">
    <property type="entry name" value="Oligoxyloglucan reducing end-specific cellobiohydrolase"/>
    <property type="match status" value="1"/>
</dbReference>
<feature type="compositionally biased region" description="Low complexity" evidence="1">
    <location>
        <begin position="20"/>
        <end position="40"/>
    </location>
</feature>
<dbReference type="RefSeq" id="WP_091115382.1">
    <property type="nucleotide sequence ID" value="NZ_FOWQ01000010.1"/>
</dbReference>
<organism evidence="2 3">
    <name type="scientific">Geodermatophilus dictyosporus</name>
    <dbReference type="NCBI Taxonomy" id="1523247"/>
    <lineage>
        <taxon>Bacteria</taxon>
        <taxon>Bacillati</taxon>
        <taxon>Actinomycetota</taxon>
        <taxon>Actinomycetes</taxon>
        <taxon>Geodermatophilales</taxon>
        <taxon>Geodermatophilaceae</taxon>
        <taxon>Geodermatophilus</taxon>
    </lineage>
</organism>
<reference evidence="3" key="1">
    <citation type="submission" date="2016-10" db="EMBL/GenBank/DDBJ databases">
        <authorList>
            <person name="Varghese N."/>
            <person name="Submissions S."/>
        </authorList>
    </citation>
    <scope>NUCLEOTIDE SEQUENCE [LARGE SCALE GENOMIC DNA]</scope>
    <source>
        <strain evidence="3">DSM 44208</strain>
    </source>
</reference>
<proteinExistence type="predicted"/>
<evidence type="ECO:0000256" key="1">
    <source>
        <dbReference type="SAM" id="MobiDB-lite"/>
    </source>
</evidence>
<evidence type="ECO:0000313" key="2">
    <source>
        <dbReference type="EMBL" id="SFP89027.1"/>
    </source>
</evidence>
<feature type="compositionally biased region" description="Pro residues" evidence="1">
    <location>
        <begin position="41"/>
        <end position="50"/>
    </location>
</feature>
<keyword evidence="3" id="KW-1185">Reference proteome</keyword>
<sequence>MLFLLSAVISDITSDDESSEAASDTTESYSAPPATGAPTSPVLPPEPEPPGFGDGTYLVGTEVHPGLYRSDGAHYCSWKRLSDLSGDYDAVLAWDYFVEGQVYVEVLPTDVAFTTDDCGRWTAVTSGGPDVSGAFDDGTYLVGSEIQPGTYRSTGGSGCSWKRLADLTGDYDAILASDHFVDGQAYVEISPTDVAFSTDDCGTWSRVS</sequence>
<dbReference type="Proteomes" id="UP000198857">
    <property type="component" value="Unassembled WGS sequence"/>
</dbReference>